<comment type="function">
    <text evidence="2">Putative transcription activator involved in regulating light control of development.</text>
</comment>
<organism evidence="5 6">
    <name type="scientific">Panicum virgatum</name>
    <name type="common">Blackwell switchgrass</name>
    <dbReference type="NCBI Taxonomy" id="38727"/>
    <lineage>
        <taxon>Eukaryota</taxon>
        <taxon>Viridiplantae</taxon>
        <taxon>Streptophyta</taxon>
        <taxon>Embryophyta</taxon>
        <taxon>Tracheophyta</taxon>
        <taxon>Spermatophyta</taxon>
        <taxon>Magnoliopsida</taxon>
        <taxon>Liliopsida</taxon>
        <taxon>Poales</taxon>
        <taxon>Poaceae</taxon>
        <taxon>PACMAD clade</taxon>
        <taxon>Panicoideae</taxon>
        <taxon>Panicodae</taxon>
        <taxon>Paniceae</taxon>
        <taxon>Panicinae</taxon>
        <taxon>Panicum</taxon>
        <taxon>Panicum sect. Hiantes</taxon>
    </lineage>
</organism>
<keyword evidence="6" id="KW-1185">Reference proteome</keyword>
<keyword evidence="2" id="KW-0479">Metal-binding</keyword>
<dbReference type="InterPro" id="IPR004330">
    <property type="entry name" value="FAR1_DNA_bnd_dom"/>
</dbReference>
<keyword evidence="1 2" id="KW-0863">Zinc-finger</keyword>
<reference evidence="5" key="1">
    <citation type="submission" date="2020-05" db="EMBL/GenBank/DDBJ databases">
        <title>WGS assembly of Panicum virgatum.</title>
        <authorList>
            <person name="Lovell J.T."/>
            <person name="Jenkins J."/>
            <person name="Shu S."/>
            <person name="Juenger T.E."/>
            <person name="Schmutz J."/>
        </authorList>
    </citation>
    <scope>NUCLEOTIDE SEQUENCE</scope>
    <source>
        <strain evidence="5">AP13</strain>
    </source>
</reference>
<dbReference type="PANTHER" id="PTHR31669:SF217">
    <property type="entry name" value="PROTEIN FAR1-RELATED SEQUENCE"/>
    <property type="match status" value="1"/>
</dbReference>
<accession>A0A8T0MKA8</accession>
<dbReference type="InterPro" id="IPR007527">
    <property type="entry name" value="Znf_SWIM"/>
</dbReference>
<dbReference type="PANTHER" id="PTHR31669">
    <property type="entry name" value="PROTEIN FAR1-RELATED SEQUENCE 10-RELATED"/>
    <property type="match status" value="1"/>
</dbReference>
<name>A0A8T0MKA8_PANVG</name>
<evidence type="ECO:0000259" key="4">
    <source>
        <dbReference type="PROSITE" id="PS50966"/>
    </source>
</evidence>
<sequence>MEGDDISMNRSSPAISLASRRVMASQVSVPPSGTAPHPSPDSVPEGGAANGNLLRTPLVMNAQPLRCSPPWLRHDMRYPAVMTPPPCAAPSEMITPDVNQTYTHGEDLDPEVVPNFEMSFESFEDAFLFYKKYAGRVGFPIKKNRKRGTTGKDFCCSLEGKHNTKVQDGDRKTSKTSKRDGCKAMVCAREARGGGRVFFTRIVFEHNHKLNPTPSMTKRMRAHKVEDLSVMNLVDTMHASQVPYPNVMRVLRSVAGGVENLHLTERDIQNRRAAHVREERMDDIPKLLAFFRECKANNPQFFYEFQLDDKNVVKNVFWSHASQQGDYADYSSVVTFDTTYRTNQYSVPLAMFVGFNNKLQNVVFGQALLRDERADTFEWLFKQFRACMGGKDPIVIFTDQDSSIEKAINLVFEKTYHRYCRWHVTNKFRNELNQLNTQHPGLSETLTSVINHPLRPIEFEQAWAAMLDKYEVHESKVLMKLYDERNMWVGAYFKEIFCGTMTSTQRSESVNSTVKHGYCDNSTAIHEFAKSFLELLAHNKEKEAEEEFNSQAPVIASTFYGYDNQLSRVYTRAVYKVFVSRLKSSTAFRVRPDPDKAGYYLVKHTRPPTDFPWLCHEFWVKAVVNEEIPEESEFNCECMRIEHTGMFCPHLLCVLTNLQVAHIPSRYIPKRYTRNAREATPFDRHDKVYVGPSGDTKASRMLELLPDWCALQQKSVMSSEGVAKCKELLRQALQVVDQIPHDLGPPNAALGVAHDLDPPAAASGVPVGQNHVVSASAPPISSTKGSRTKGVEGVDLPAPHFKRPQGKNRKRCCKRCNKSGHNITTCGREAPPPKRPRGRPVGSGTRKRKGSYESDDTQDDLASEMEDDENK</sequence>
<comment type="caution">
    <text evidence="5">The sequence shown here is derived from an EMBL/GenBank/DDBJ whole genome shotgun (WGS) entry which is preliminary data.</text>
</comment>
<dbReference type="Pfam" id="PF03101">
    <property type="entry name" value="FAR1"/>
    <property type="match status" value="1"/>
</dbReference>
<dbReference type="InterPro" id="IPR031052">
    <property type="entry name" value="FHY3/FAR1"/>
</dbReference>
<feature type="region of interest" description="Disordered" evidence="3">
    <location>
        <begin position="774"/>
        <end position="871"/>
    </location>
</feature>
<evidence type="ECO:0000313" key="6">
    <source>
        <dbReference type="Proteomes" id="UP000823388"/>
    </source>
</evidence>
<dbReference type="Pfam" id="PF10551">
    <property type="entry name" value="MULE"/>
    <property type="match status" value="1"/>
</dbReference>
<feature type="region of interest" description="Disordered" evidence="3">
    <location>
        <begin position="1"/>
        <end position="49"/>
    </location>
</feature>
<feature type="compositionally biased region" description="Acidic residues" evidence="3">
    <location>
        <begin position="853"/>
        <end position="871"/>
    </location>
</feature>
<dbReference type="GO" id="GO:0005634">
    <property type="term" value="C:nucleus"/>
    <property type="evidence" value="ECO:0007669"/>
    <property type="project" value="UniProtKB-SubCell"/>
</dbReference>
<protein>
    <recommendedName>
        <fullName evidence="2">Protein FAR1-RELATED SEQUENCE</fullName>
    </recommendedName>
</protein>
<gene>
    <name evidence="5" type="ORF">PVAP13_9NG219719</name>
</gene>
<keyword evidence="2" id="KW-0539">Nucleus</keyword>
<evidence type="ECO:0000256" key="1">
    <source>
        <dbReference type="PROSITE-ProRule" id="PRU00325"/>
    </source>
</evidence>
<dbReference type="PROSITE" id="PS50966">
    <property type="entry name" value="ZF_SWIM"/>
    <property type="match status" value="1"/>
</dbReference>
<feature type="domain" description="SWIM-type" evidence="4">
    <location>
        <begin position="621"/>
        <end position="659"/>
    </location>
</feature>
<evidence type="ECO:0000256" key="2">
    <source>
        <dbReference type="RuleBase" id="RU367018"/>
    </source>
</evidence>
<dbReference type="GO" id="GO:0008270">
    <property type="term" value="F:zinc ion binding"/>
    <property type="evidence" value="ECO:0007669"/>
    <property type="project" value="UniProtKB-UniRule"/>
</dbReference>
<comment type="subcellular location">
    <subcellularLocation>
        <location evidence="2">Nucleus</location>
    </subcellularLocation>
</comment>
<dbReference type="EMBL" id="CM029054">
    <property type="protein sequence ID" value="KAG2536773.1"/>
    <property type="molecule type" value="Genomic_DNA"/>
</dbReference>
<dbReference type="GO" id="GO:0006355">
    <property type="term" value="P:regulation of DNA-templated transcription"/>
    <property type="evidence" value="ECO:0007669"/>
    <property type="project" value="UniProtKB-UniRule"/>
</dbReference>
<comment type="similarity">
    <text evidence="2">Belongs to the FHY3/FAR1 family.</text>
</comment>
<dbReference type="InterPro" id="IPR018289">
    <property type="entry name" value="MULE_transposase_dom"/>
</dbReference>
<proteinExistence type="inferred from homology"/>
<evidence type="ECO:0000256" key="3">
    <source>
        <dbReference type="SAM" id="MobiDB-lite"/>
    </source>
</evidence>
<evidence type="ECO:0000313" key="5">
    <source>
        <dbReference type="EMBL" id="KAG2536773.1"/>
    </source>
</evidence>
<dbReference type="AlphaFoldDB" id="A0A8T0MKA8"/>
<feature type="compositionally biased region" description="Basic residues" evidence="3">
    <location>
        <begin position="800"/>
        <end position="818"/>
    </location>
</feature>
<keyword evidence="2" id="KW-0862">Zinc</keyword>
<dbReference type="Proteomes" id="UP000823388">
    <property type="component" value="Chromosome 9N"/>
</dbReference>